<dbReference type="InterPro" id="IPR053925">
    <property type="entry name" value="RecX_HTH_3rd"/>
</dbReference>
<dbReference type="Pfam" id="PF21981">
    <property type="entry name" value="RecX_HTH3"/>
    <property type="match status" value="1"/>
</dbReference>
<accession>J9GT61</accession>
<comment type="similarity">
    <text evidence="2">Belongs to the RecX family.</text>
</comment>
<dbReference type="PANTHER" id="PTHR33602">
    <property type="entry name" value="REGULATORY PROTEIN RECX FAMILY PROTEIN"/>
    <property type="match status" value="1"/>
</dbReference>
<feature type="domain" description="RecX second three-helical" evidence="5">
    <location>
        <begin position="58"/>
        <end position="97"/>
    </location>
</feature>
<keyword evidence="4" id="KW-0963">Cytoplasm</keyword>
<dbReference type="PANTHER" id="PTHR33602:SF1">
    <property type="entry name" value="REGULATORY PROTEIN RECX FAMILY PROTEIN"/>
    <property type="match status" value="1"/>
</dbReference>
<dbReference type="InterPro" id="IPR053924">
    <property type="entry name" value="RecX_HTH_2nd"/>
</dbReference>
<gene>
    <name evidence="7" type="ORF">EVA_00078</name>
</gene>
<reference evidence="7" key="1">
    <citation type="journal article" date="2012" name="PLoS ONE">
        <title>Gene sets for utilization of primary and secondary nutrition supplies in the distal gut of endangered iberian lynx.</title>
        <authorList>
            <person name="Alcaide M."/>
            <person name="Messina E."/>
            <person name="Richter M."/>
            <person name="Bargiela R."/>
            <person name="Peplies J."/>
            <person name="Huws S.A."/>
            <person name="Newbold C.J."/>
            <person name="Golyshin P.N."/>
            <person name="Simon M.A."/>
            <person name="Lopez G."/>
            <person name="Yakimov M.M."/>
            <person name="Ferrer M."/>
        </authorList>
    </citation>
    <scope>NUCLEOTIDE SEQUENCE</scope>
</reference>
<protein>
    <recommendedName>
        <fullName evidence="3">Regulatory protein RecX</fullName>
    </recommendedName>
</protein>
<sequence length="163" mass="18815">MKRELTVSELKCKAEAYCSAVERCESEVEAKLDQWGASPEDKARIMAHLCQERYLDARRFCEAFVRDKYRFNQWGRVKIAQALRLKRLPAAAIAEGLEAIDEAEYRSLLVDLLRQKRKGIKARSDYERDGKLMRFALGRGFEMDIVRSCLKQAGGSDEMDAWD</sequence>
<evidence type="ECO:0000256" key="2">
    <source>
        <dbReference type="ARBA" id="ARBA00009695"/>
    </source>
</evidence>
<name>J9GT61_9ZZZZ</name>
<dbReference type="AlphaFoldDB" id="J9GT61"/>
<proteinExistence type="inferred from homology"/>
<feature type="domain" description="RecX third three-helical" evidence="6">
    <location>
        <begin position="107"/>
        <end position="150"/>
    </location>
</feature>
<dbReference type="InterPro" id="IPR036388">
    <property type="entry name" value="WH-like_DNA-bd_sf"/>
</dbReference>
<organism evidence="7">
    <name type="scientific">gut metagenome</name>
    <dbReference type="NCBI Taxonomy" id="749906"/>
    <lineage>
        <taxon>unclassified sequences</taxon>
        <taxon>metagenomes</taxon>
        <taxon>organismal metagenomes</taxon>
    </lineage>
</organism>
<evidence type="ECO:0000256" key="1">
    <source>
        <dbReference type="ARBA" id="ARBA00004496"/>
    </source>
</evidence>
<dbReference type="Pfam" id="PF02631">
    <property type="entry name" value="RecX_HTH2"/>
    <property type="match status" value="1"/>
</dbReference>
<comment type="caution">
    <text evidence="7">The sequence shown here is derived from an EMBL/GenBank/DDBJ whole genome shotgun (WGS) entry which is preliminary data.</text>
</comment>
<evidence type="ECO:0000259" key="5">
    <source>
        <dbReference type="Pfam" id="PF02631"/>
    </source>
</evidence>
<evidence type="ECO:0000256" key="4">
    <source>
        <dbReference type="ARBA" id="ARBA00022490"/>
    </source>
</evidence>
<evidence type="ECO:0000313" key="7">
    <source>
        <dbReference type="EMBL" id="EJX11229.1"/>
    </source>
</evidence>
<dbReference type="EMBL" id="AMCI01000002">
    <property type="protein sequence ID" value="EJX11229.1"/>
    <property type="molecule type" value="Genomic_DNA"/>
</dbReference>
<dbReference type="Gene3D" id="1.10.10.10">
    <property type="entry name" value="Winged helix-like DNA-binding domain superfamily/Winged helix DNA-binding domain"/>
    <property type="match status" value="2"/>
</dbReference>
<comment type="subcellular location">
    <subcellularLocation>
        <location evidence="1">Cytoplasm</location>
    </subcellularLocation>
</comment>
<dbReference type="GO" id="GO:0005737">
    <property type="term" value="C:cytoplasm"/>
    <property type="evidence" value="ECO:0007669"/>
    <property type="project" value="UniProtKB-SubCell"/>
</dbReference>
<evidence type="ECO:0000256" key="3">
    <source>
        <dbReference type="ARBA" id="ARBA00018111"/>
    </source>
</evidence>
<dbReference type="InterPro" id="IPR003783">
    <property type="entry name" value="Regulatory_RecX"/>
</dbReference>
<evidence type="ECO:0000259" key="6">
    <source>
        <dbReference type="Pfam" id="PF21981"/>
    </source>
</evidence>
<dbReference type="GO" id="GO:0006282">
    <property type="term" value="P:regulation of DNA repair"/>
    <property type="evidence" value="ECO:0007669"/>
    <property type="project" value="InterPro"/>
</dbReference>